<evidence type="ECO:0008006" key="4">
    <source>
        <dbReference type="Google" id="ProtNLM"/>
    </source>
</evidence>
<dbReference type="OrthoDB" id="10015795at2759"/>
<gene>
    <name evidence="2" type="ORF">FWK35_00036844</name>
</gene>
<protein>
    <recommendedName>
        <fullName evidence="4">DUF4806 domain-containing protein</fullName>
    </recommendedName>
</protein>
<evidence type="ECO:0000256" key="1">
    <source>
        <dbReference type="SAM" id="MobiDB-lite"/>
    </source>
</evidence>
<comment type="caution">
    <text evidence="2">The sequence shown here is derived from an EMBL/GenBank/DDBJ whole genome shotgun (WGS) entry which is preliminary data.</text>
</comment>
<sequence>MSNLSRTTKRRRIDEELNCIISNLQGEDAEDVQCRHGEVLEQTKVLFEMSINNDINIANIPLPTEPCRLNEVQESIEALSNSSDEDNTSSDDDEPTKCKTSPRITIDEHIPVPADIQLAEWVVKHGIPNTATSDLLKILKSCYDPTLPTDARTLMKTDLSKSIIPLKDVSPGKYFHFGIANGIKNNYIFDHKNCILKLVIGIDGLPLTKSSNSMFWPILCYIRSNSESVFPIGLYWGNAKPSDSNEFLIDFCTEIRDLILNGLEITNKSGVVYKVQIILDVFCCDVPAKSFVLKTKGHSGYFSCSRCKIEGEYLNRGVCFPDLNFVKRTHEQFVNKEQEEHHIGSSILINIPNINIINCFSFDYMHLICLGIVKKLIKLWLKGPLNVRIQSSKSKILSSLLLSLKSSITNDFQRKPRGVDEVSRWKATEFRTFLIYLGPLVLKNVISEQCYLNFMCLHTSISLLLTPNLSDQFLSYCNELLVYFVKKFTVLYGKEWISHNVHSVLHICDDYKMFGQLDECSCFPFENHMKSLKKFVRKSHQPLQQAVKRYSEHVTFKPQIAIDNSNQNNIFTYKNKHSNGPIMPHNLLKIKSQFKSINFKNTEVKINDSDCYVQTKEGVIVKIVNICHTAENEEIIIGFRFKRVTSFYQKPLNSSKLNIFSVSNLNNSLEYWKVDCIKCKCMVLKYNETDTNIKINL</sequence>
<dbReference type="Proteomes" id="UP000478052">
    <property type="component" value="Unassembled WGS sequence"/>
</dbReference>
<dbReference type="PANTHER" id="PTHR33053">
    <property type="entry name" value="PROTEIN, PUTATIVE-RELATED"/>
    <property type="match status" value="1"/>
</dbReference>
<name>A0A6G0W025_APHCR</name>
<feature type="region of interest" description="Disordered" evidence="1">
    <location>
        <begin position="78"/>
        <end position="103"/>
    </location>
</feature>
<evidence type="ECO:0000313" key="2">
    <source>
        <dbReference type="EMBL" id="KAF0716318.1"/>
    </source>
</evidence>
<dbReference type="EMBL" id="VUJU01010013">
    <property type="protein sequence ID" value="KAF0716318.1"/>
    <property type="molecule type" value="Genomic_DNA"/>
</dbReference>
<accession>A0A6G0W025</accession>
<proteinExistence type="predicted"/>
<reference evidence="2 3" key="1">
    <citation type="submission" date="2019-08" db="EMBL/GenBank/DDBJ databases">
        <title>Whole genome of Aphis craccivora.</title>
        <authorList>
            <person name="Voronova N.V."/>
            <person name="Shulinski R.S."/>
            <person name="Bandarenka Y.V."/>
            <person name="Zhorov D.G."/>
            <person name="Warner D."/>
        </authorList>
    </citation>
    <scope>NUCLEOTIDE SEQUENCE [LARGE SCALE GENOMIC DNA]</scope>
    <source>
        <strain evidence="2">180601</strain>
        <tissue evidence="2">Whole Body</tissue>
    </source>
</reference>
<dbReference type="PANTHER" id="PTHR33053:SF24">
    <property type="entry name" value="TRANSPOSASE DOMAIN-CONTAINING PROTEIN"/>
    <property type="match status" value="1"/>
</dbReference>
<dbReference type="AlphaFoldDB" id="A0A6G0W025"/>
<organism evidence="2 3">
    <name type="scientific">Aphis craccivora</name>
    <name type="common">Cowpea aphid</name>
    <dbReference type="NCBI Taxonomy" id="307492"/>
    <lineage>
        <taxon>Eukaryota</taxon>
        <taxon>Metazoa</taxon>
        <taxon>Ecdysozoa</taxon>
        <taxon>Arthropoda</taxon>
        <taxon>Hexapoda</taxon>
        <taxon>Insecta</taxon>
        <taxon>Pterygota</taxon>
        <taxon>Neoptera</taxon>
        <taxon>Paraneoptera</taxon>
        <taxon>Hemiptera</taxon>
        <taxon>Sternorrhyncha</taxon>
        <taxon>Aphidomorpha</taxon>
        <taxon>Aphidoidea</taxon>
        <taxon>Aphididae</taxon>
        <taxon>Aphidini</taxon>
        <taxon>Aphis</taxon>
        <taxon>Aphis</taxon>
    </lineage>
</organism>
<evidence type="ECO:0000313" key="3">
    <source>
        <dbReference type="Proteomes" id="UP000478052"/>
    </source>
</evidence>
<keyword evidence="3" id="KW-1185">Reference proteome</keyword>
<feature type="compositionally biased region" description="Acidic residues" evidence="1">
    <location>
        <begin position="83"/>
        <end position="94"/>
    </location>
</feature>